<evidence type="ECO:0000313" key="1">
    <source>
        <dbReference type="EMBL" id="SLM48137.1"/>
    </source>
</evidence>
<name>A0A1W1I542_9BACT</name>
<dbReference type="EMBL" id="LT828648">
    <property type="protein sequence ID" value="SLM48137.1"/>
    <property type="molecule type" value="Genomic_DNA"/>
</dbReference>
<keyword evidence="2" id="KW-1185">Reference proteome</keyword>
<sequence length="121" mass="13717">MYEGDKWFDLVVRFLPEFRRDIDSIGQILVQVTGVNVLLRHVRESGHPSLKQGTLLEKALPGFPLPAERTPVFRESCGARMREKCWRGGPIGASMGHGASFLRFRPRHPRHVCGAVRPLCR</sequence>
<dbReference type="KEGG" id="nja:NSJP_1965"/>
<proteinExistence type="predicted"/>
<reference evidence="1 2" key="1">
    <citation type="submission" date="2017-03" db="EMBL/GenBank/DDBJ databases">
        <authorList>
            <person name="Afonso C.L."/>
            <person name="Miller P.J."/>
            <person name="Scott M.A."/>
            <person name="Spackman E."/>
            <person name="Goraichik I."/>
            <person name="Dimitrov K.M."/>
            <person name="Suarez D.L."/>
            <person name="Swayne D.E."/>
        </authorList>
    </citation>
    <scope>NUCLEOTIDE SEQUENCE [LARGE SCALE GENOMIC DNA]</scope>
    <source>
        <strain evidence="1">Genome sequencing of Nitrospira japonica strain NJ11</strain>
    </source>
</reference>
<dbReference type="Proteomes" id="UP000192042">
    <property type="component" value="Chromosome I"/>
</dbReference>
<organism evidence="1 2">
    <name type="scientific">Nitrospira japonica</name>
    <dbReference type="NCBI Taxonomy" id="1325564"/>
    <lineage>
        <taxon>Bacteria</taxon>
        <taxon>Pseudomonadati</taxon>
        <taxon>Nitrospirota</taxon>
        <taxon>Nitrospiria</taxon>
        <taxon>Nitrospirales</taxon>
        <taxon>Nitrospiraceae</taxon>
        <taxon>Nitrospira</taxon>
    </lineage>
</organism>
<dbReference type="STRING" id="1325564.NSJP_1965"/>
<protein>
    <submittedName>
        <fullName evidence="1">Uncharacterized protein</fullName>
    </submittedName>
</protein>
<gene>
    <name evidence="1" type="ORF">NSJP_1965</name>
</gene>
<evidence type="ECO:0000313" key="2">
    <source>
        <dbReference type="Proteomes" id="UP000192042"/>
    </source>
</evidence>
<accession>A0A1W1I542</accession>
<dbReference type="AlphaFoldDB" id="A0A1W1I542"/>